<evidence type="ECO:0000256" key="3">
    <source>
        <dbReference type="ARBA" id="ARBA00022737"/>
    </source>
</evidence>
<evidence type="ECO:0000259" key="7">
    <source>
        <dbReference type="Pfam" id="PF20518"/>
    </source>
</evidence>
<feature type="region of interest" description="Disordered" evidence="6">
    <location>
        <begin position="322"/>
        <end position="375"/>
    </location>
</feature>
<dbReference type="Pfam" id="PF20518">
    <property type="entry name" value="Apc1_MidN"/>
    <property type="match status" value="1"/>
</dbReference>
<dbReference type="InterPro" id="IPR048971">
    <property type="entry name" value="Apc1_3rd"/>
</dbReference>
<dbReference type="PANTHER" id="PTHR12827:SF3">
    <property type="entry name" value="ANAPHASE-PROMOTING COMPLEX SUBUNIT 1"/>
    <property type="match status" value="1"/>
</dbReference>
<evidence type="ECO:0000256" key="1">
    <source>
        <dbReference type="ARBA" id="ARBA00010547"/>
    </source>
</evidence>
<evidence type="ECO:0000256" key="6">
    <source>
        <dbReference type="SAM" id="MobiDB-lite"/>
    </source>
</evidence>
<sequence>LKLFANLEKKEETMISASEPQEYIPRGRQPMKYHPGPIRKEKPKPTLSEEMEMLQRMQSVTLTETEDEPSESYCLREVLIKDATDEGPEGNKLMPHLCCEEELYVRGHTAVWTSSTGTAPIGRPFKSYSIERPIKFAFFSPRCFLEPDTAAPGEQLDRNGICVVDDEVLHVYCDNGDTYGTRLDCPISAIWPTPFGLMFEKDPALSQVMNLPSEPMPRLFTVPYPTDEMKPVLIITSDIFFSCNYMCQPEHRVVFASDQAPMVLIYDKRERKHFICWMRLASEEEKATVQSSETDDSFLDDDGDEGYDMLFGNAGATGPYAFSAKRKSTPGASRTSFPNIPDRTSPLPPFDRFPAEFAGNPNGEGTSNNSPTSTSRVTPAVVTFLQSIGPWESLSLDPEPEAFDMRKVGFADNWKPIVPQFCLERIWKESISCGEMASLGFLHTDLVGSQYVCYLQPSITRLSLVHYELGTKAPKIVAHHILSACTAVALGRLNLIILLDPAGKLTLYSGPQVVGKVHVSVLPHTSFLSSTGFSASAGGLSGSTSSQRATSTWKRSSLLPNVAPSCDSKFEEELHLLSPVRGGSTTAGDGLARPDVQLCDGTGTRFTIAFGGGVTNDGGNGRSFRVALPPLAESQLLRRCLLALRHALPTKAAHDLLIRWYGTRNVPGTHAGFSIRQEWNMFQNLLLTALGRPIVSTDAPTDGSHQRPSASFGPNPSVCFLKKRRRRENTKGSDGDWEYLLAKVTSGPTPIAPTEGFGSPAGSGAGRAYKAVGPLSLYRHIPEVLQVLHLLYEDLKLDTGLTDELRLLGEFLFVLASDAQISRYQQHYFLDFPELCDRYRTNACRVEDHQLLDRIKVNSLRLPHIFRYLQALVQGRPELSGLQQAGDAPDAFVPYPYLDGINDRSRDVIVLVALMFRERRLTQWVQGQLDAVLSPERFNEQLARPLLDLSSVSAKPDCSSDLFGNTVLHFLIDRGYTRQRLEDMPVAVRFLMLQMLEQLRGFAKHGHDAAVYQMLLRPELHQHAVSAGTASRSTSLIDNPERRVIDWERSAELLHQWLTDMAEFDALTGIVNTKDDPQRLEREDGMDNLDVELLRLRFPHDRRIDDVRSFLTSSRRVLIDIPQGPNVSDHDFIEEQERRLYSLCLRTMAQPIGRGMFTFSTRYPSEAALAHIPRLCLTGREPLRGATIEVVQLEVPPHMNMWPLFHNGVAAGLRICPDTPGITSSWIINNRHACRRASSPTNSCPFSPGNEANAEHGGFLLALGLNGHLRQLSVYSIFDYMVRSHELMRIGMLLGLSAAYRGTEHQKTTCLLAVHVEALLPPTAVELDVTQTLQVAALFGIGLVHQGTAKRHITEVLLQEIGRPPGPEMENAVERESYALAAGLALGMVTLGRGDQLTGLRDLAIPGELYHYMTGGPRRLPVGAQREKYRMPSFQIREGDEVNLDVTAPGATLALGLMFFGTSDPTISGWLQPPGNKFLFEFVRPDMLLLRIIALHLICWDAVQPTQEWVTAQVPDILLDTVASVEGRTAEHLMVNPSLQPSLLRVERELYCQAHCVIVCGSVVGIGLRYAGTGDRVAANTIHHYLRYFISLRHLKVPPQQRGMSIAGNGEGKRSLAKLIGCQVLENCVLMTLLALSLVLTGTGDVRVLRTVRMLRSRIGVPGCTYGSHMATHMALGFVYLGGGRYTLSRSPPAIAAIVCAIFPKFPVYSNDNRYHLQALRHLYVLAVEPRLFVPRRIDTGRLTMCRIRYARRDQPAFCITTQMAPCMLPELHTLAWLEVCDENFYPIRFDADNWHLLENILTKRQYFDVTQYIGCLSYLEDPTRTITMHMQVLPGKGNNSWKVPAAQLLELESQPFVLFLTESLLLPPVRYRLRAAIEPTKNLPAADRAIHYFQMLVAHCVVYDRFHALSIMFELTRLLLDPHKYREHRATDTWQLQLLKSTLSSPLPILTESGQLFPGKLFRALVMRAHDGWAGDWRRYRSVLQNLCGIFFCANTSLFDRVCVLPLSIDADDDDDGEGSPIGVWPKVDRRTGILTDVARIAVRNELPLDVINQSRLVSLWPREKPTQVEFVLMLGLRHPELSRKAALCLANLLNLRE</sequence>
<proteinExistence type="inferred from homology"/>
<dbReference type="GO" id="GO:0051301">
    <property type="term" value="P:cell division"/>
    <property type="evidence" value="ECO:0007669"/>
    <property type="project" value="UniProtKB-KW"/>
</dbReference>
<evidence type="ECO:0000313" key="9">
    <source>
        <dbReference type="EnsemblMetazoa" id="AATE018289-PA.1"/>
    </source>
</evidence>
<evidence type="ECO:0000259" key="8">
    <source>
        <dbReference type="Pfam" id="PF21282"/>
    </source>
</evidence>
<keyword evidence="3" id="KW-0677">Repeat</keyword>
<dbReference type="PANTHER" id="PTHR12827">
    <property type="entry name" value="MEIOTIC CHECKPOINT REGULATOR TSG24 FAMILY MEMBER"/>
    <property type="match status" value="1"/>
</dbReference>
<comment type="similarity">
    <text evidence="1">Belongs to the APC1 family.</text>
</comment>
<keyword evidence="5" id="KW-0131">Cell cycle</keyword>
<dbReference type="VEuPathDB" id="VectorBase:AATE018289"/>
<feature type="region of interest" description="Disordered" evidence="6">
    <location>
        <begin position="697"/>
        <end position="716"/>
    </location>
</feature>
<evidence type="ECO:0000256" key="5">
    <source>
        <dbReference type="ARBA" id="ARBA00023306"/>
    </source>
</evidence>
<dbReference type="GO" id="GO:0007091">
    <property type="term" value="P:metaphase/anaphase transition of mitotic cell cycle"/>
    <property type="evidence" value="ECO:0007669"/>
    <property type="project" value="TreeGrafter"/>
</dbReference>
<feature type="region of interest" description="Disordered" evidence="6">
    <location>
        <begin position="13"/>
        <end position="44"/>
    </location>
</feature>
<feature type="domain" description="Anaphase-promoting complex subunit 1 beta-sandwich" evidence="8">
    <location>
        <begin position="1731"/>
        <end position="1810"/>
    </location>
</feature>
<dbReference type="GO" id="GO:0070979">
    <property type="term" value="P:protein K11-linked ubiquitination"/>
    <property type="evidence" value="ECO:0007669"/>
    <property type="project" value="TreeGrafter"/>
</dbReference>
<dbReference type="InterPro" id="IPR046794">
    <property type="entry name" value="Apc1_MidN"/>
</dbReference>
<evidence type="ECO:0000256" key="2">
    <source>
        <dbReference type="ARBA" id="ARBA00022618"/>
    </source>
</evidence>
<feature type="domain" description="Anaphase-promoting complex subunit 1 middle" evidence="7">
    <location>
        <begin position="777"/>
        <end position="915"/>
    </location>
</feature>
<dbReference type="InterPro" id="IPR024990">
    <property type="entry name" value="Apc1"/>
</dbReference>
<dbReference type="GO" id="GO:0060090">
    <property type="term" value="F:molecular adaptor activity"/>
    <property type="evidence" value="ECO:0007669"/>
    <property type="project" value="TreeGrafter"/>
</dbReference>
<keyword evidence="2" id="KW-0132">Cell division</keyword>
<keyword evidence="4" id="KW-0498">Mitosis</keyword>
<accession>A0A182JHP1</accession>
<dbReference type="Gene3D" id="1.25.10.10">
    <property type="entry name" value="Leucine-rich Repeat Variant"/>
    <property type="match status" value="2"/>
</dbReference>
<dbReference type="InterPro" id="IPR011989">
    <property type="entry name" value="ARM-like"/>
</dbReference>
<dbReference type="STRING" id="41427.A0A182JHP1"/>
<dbReference type="Pfam" id="PF21282">
    <property type="entry name" value="APC1_3rd"/>
    <property type="match status" value="1"/>
</dbReference>
<dbReference type="GO" id="GO:0005680">
    <property type="term" value="C:anaphase-promoting complex"/>
    <property type="evidence" value="ECO:0007669"/>
    <property type="project" value="InterPro"/>
</dbReference>
<feature type="compositionally biased region" description="Polar residues" evidence="6">
    <location>
        <begin position="363"/>
        <end position="375"/>
    </location>
</feature>
<name>A0A182JHP1_ANOAO</name>
<organism evidence="9">
    <name type="scientific">Anopheles atroparvus</name>
    <name type="common">European mosquito</name>
    <dbReference type="NCBI Taxonomy" id="41427"/>
    <lineage>
        <taxon>Eukaryota</taxon>
        <taxon>Metazoa</taxon>
        <taxon>Ecdysozoa</taxon>
        <taxon>Arthropoda</taxon>
        <taxon>Hexapoda</taxon>
        <taxon>Insecta</taxon>
        <taxon>Pterygota</taxon>
        <taxon>Neoptera</taxon>
        <taxon>Endopterygota</taxon>
        <taxon>Diptera</taxon>
        <taxon>Nematocera</taxon>
        <taxon>Culicoidea</taxon>
        <taxon>Culicidae</taxon>
        <taxon>Anophelinae</taxon>
        <taxon>Anopheles</taxon>
    </lineage>
</organism>
<reference evidence="9" key="1">
    <citation type="submission" date="2022-08" db="UniProtKB">
        <authorList>
            <consortium name="EnsemblMetazoa"/>
        </authorList>
    </citation>
    <scope>IDENTIFICATION</scope>
    <source>
        <strain evidence="9">EBRO</strain>
    </source>
</reference>
<evidence type="ECO:0000256" key="4">
    <source>
        <dbReference type="ARBA" id="ARBA00022776"/>
    </source>
</evidence>
<dbReference type="EnsemblMetazoa" id="AATE018289-RA">
    <property type="protein sequence ID" value="AATE018289-PA.1"/>
    <property type="gene ID" value="AATE018289"/>
</dbReference>
<dbReference type="GO" id="GO:0031145">
    <property type="term" value="P:anaphase-promoting complex-dependent catabolic process"/>
    <property type="evidence" value="ECO:0007669"/>
    <property type="project" value="TreeGrafter"/>
</dbReference>
<protein>
    <submittedName>
        <fullName evidence="9">Uncharacterized protein</fullName>
    </submittedName>
</protein>